<keyword evidence="1" id="KW-0812">Transmembrane</keyword>
<evidence type="ECO:0008006" key="4">
    <source>
        <dbReference type="Google" id="ProtNLM"/>
    </source>
</evidence>
<dbReference type="AlphaFoldDB" id="A0A1F4WFL6"/>
<evidence type="ECO:0000313" key="2">
    <source>
        <dbReference type="EMBL" id="OGC68199.1"/>
    </source>
</evidence>
<accession>A0A1F4WFL6</accession>
<evidence type="ECO:0000313" key="3">
    <source>
        <dbReference type="Proteomes" id="UP000179113"/>
    </source>
</evidence>
<reference evidence="2 3" key="1">
    <citation type="journal article" date="2016" name="Nat. Commun.">
        <title>Thousands of microbial genomes shed light on interconnected biogeochemical processes in an aquifer system.</title>
        <authorList>
            <person name="Anantharaman K."/>
            <person name="Brown C.T."/>
            <person name="Hug L.A."/>
            <person name="Sharon I."/>
            <person name="Castelle C.J."/>
            <person name="Probst A.J."/>
            <person name="Thomas B.C."/>
            <person name="Singh A."/>
            <person name="Wilkins M.J."/>
            <person name="Karaoz U."/>
            <person name="Brodie E.L."/>
            <person name="Williams K.H."/>
            <person name="Hubbard S.S."/>
            <person name="Banfield J.F."/>
        </authorList>
    </citation>
    <scope>NUCLEOTIDE SEQUENCE [LARGE SCALE GENOMIC DNA]</scope>
</reference>
<feature type="transmembrane region" description="Helical" evidence="1">
    <location>
        <begin position="107"/>
        <end position="125"/>
    </location>
</feature>
<evidence type="ECO:0000256" key="1">
    <source>
        <dbReference type="SAM" id="Phobius"/>
    </source>
</evidence>
<feature type="transmembrane region" description="Helical" evidence="1">
    <location>
        <begin position="200"/>
        <end position="224"/>
    </location>
</feature>
<dbReference type="EMBL" id="MEWA01000052">
    <property type="protein sequence ID" value="OGC68199.1"/>
    <property type="molecule type" value="Genomic_DNA"/>
</dbReference>
<feature type="transmembrane region" description="Helical" evidence="1">
    <location>
        <begin position="249"/>
        <end position="266"/>
    </location>
</feature>
<keyword evidence="1" id="KW-1133">Transmembrane helix</keyword>
<comment type="caution">
    <text evidence="2">The sequence shown here is derived from an EMBL/GenBank/DDBJ whole genome shotgun (WGS) entry which is preliminary data.</text>
</comment>
<gene>
    <name evidence="2" type="ORF">A2415_02785</name>
</gene>
<feature type="transmembrane region" description="Helical" evidence="1">
    <location>
        <begin position="158"/>
        <end position="180"/>
    </location>
</feature>
<organism evidence="2 3">
    <name type="scientific">candidate division WWE3 bacterium RIFOXYC1_FULL_39_7</name>
    <dbReference type="NCBI Taxonomy" id="1802643"/>
    <lineage>
        <taxon>Bacteria</taxon>
        <taxon>Katanobacteria</taxon>
    </lineage>
</organism>
<dbReference type="Proteomes" id="UP000179113">
    <property type="component" value="Unassembled WGS sequence"/>
</dbReference>
<protein>
    <recommendedName>
        <fullName evidence="4">Glycosyltransferase RgtA/B/C/D-like domain-containing protein</fullName>
    </recommendedName>
</protein>
<feature type="transmembrane region" description="Helical" evidence="1">
    <location>
        <begin position="69"/>
        <end position="95"/>
    </location>
</feature>
<name>A0A1F4WFL6_UNCKA</name>
<keyword evidence="1" id="KW-0472">Membrane</keyword>
<feature type="transmembrane region" description="Helical" evidence="1">
    <location>
        <begin position="272"/>
        <end position="290"/>
    </location>
</feature>
<sequence>MKKKPRLVDAVLLLIGTLLMFSPPSDPDFGWHYKYGEYFFKFGHLLTENIFSYTYTDYVWVNSYWLFELILFITHSILGSFIPTLILSFTASFICLKLVRKVAQNEIAVYLSYVFLMGMLGSYGVTIRPHFYSSLFTLFMLYALIFEPKLKKYLPFVYLFWVNLHAEFVIGLFMLGSHTLFTAVQKLRKGEKLTEIAKDFIVPAACAVVTLINPNGLGLHITLFKELTLPVKNYVQEWSHFDTSSVEKYVTYVFLLSVSLVGGFVLRKKAGLWYFLLAIFFAVFSIKASYMIRVMFIFSFYGFLYGLDHFFTKLMNFLDEHNQLIIKRFVKYSYVASLIVVLVNGSWKIIQASDIKYWSKESKYPYDAVVYLKQNPIRGRMLNAYNWGGYLIWQYPERQTFIDGRMTSWREDGKYFMEDYYKISQPETLNFYVEKYLITWVFDHPKSKLSRYLTQRNDLWEEYYRDDISVIFIKKSSKPKPYELLENVN</sequence>
<proteinExistence type="predicted"/>